<accession>A0ABN1VCM8</accession>
<evidence type="ECO:0000313" key="1">
    <source>
        <dbReference type="EMBL" id="GAA1205534.1"/>
    </source>
</evidence>
<comment type="caution">
    <text evidence="1">The sequence shown here is derived from an EMBL/GenBank/DDBJ whole genome shotgun (WGS) entry which is preliminary data.</text>
</comment>
<evidence type="ECO:0000313" key="2">
    <source>
        <dbReference type="Proteomes" id="UP001500943"/>
    </source>
</evidence>
<dbReference type="Pfam" id="PF09661">
    <property type="entry name" value="DUF2398"/>
    <property type="match status" value="1"/>
</dbReference>
<dbReference type="RefSeq" id="WP_343922171.1">
    <property type="nucleotide sequence ID" value="NZ_BAAAKW010000001.1"/>
</dbReference>
<sequence length="386" mass="42964">MSATGIDDTQRAARLLLKHPLIRASDEERYRLVRRAAAPLHDWFDTNTGWSVYVDSAVVRLYREPATLTVATHPFAVNGVAFSRRRYVLLMLCLAVLERADAQIALGRMAELVVVQAQDPELAAAGFAFTLDGYDERRDLVAAVHLLLRWGVLARVAGDEQEYVRHGGDALYDVSRRVLATLLVTRRSPSMVAGADLETRMHGMRDRGIPPTDELRNLRLRQTLTRRLLDEPVLYFDELGDDEAAYLRSQRSLITRRVTELTGLVPEIRREGIAMVDLEDDLTDLRMPEKGTDGHVTLLVAERLATSGDTTVDTLRTFVREITPQFSGFWRGDAQQPGAETGLVDTALSRLAALELIVRDGEAVRVRPALARFSVADPIITGGTRA</sequence>
<dbReference type="Proteomes" id="UP001500943">
    <property type="component" value="Unassembled WGS sequence"/>
</dbReference>
<gene>
    <name evidence="1" type="ORF">GCM10009655_00730</name>
</gene>
<name>A0ABN1VCM8_9MICO</name>
<evidence type="ECO:0008006" key="3">
    <source>
        <dbReference type="Google" id="ProtNLM"/>
    </source>
</evidence>
<dbReference type="EMBL" id="BAAAKW010000001">
    <property type="protein sequence ID" value="GAA1205534.1"/>
    <property type="molecule type" value="Genomic_DNA"/>
</dbReference>
<reference evidence="1 2" key="1">
    <citation type="journal article" date="2019" name="Int. J. Syst. Evol. Microbiol.">
        <title>The Global Catalogue of Microorganisms (GCM) 10K type strain sequencing project: providing services to taxonomists for standard genome sequencing and annotation.</title>
        <authorList>
            <consortium name="The Broad Institute Genomics Platform"/>
            <consortium name="The Broad Institute Genome Sequencing Center for Infectious Disease"/>
            <person name="Wu L."/>
            <person name="Ma J."/>
        </authorList>
    </citation>
    <scope>NUCLEOTIDE SEQUENCE [LARGE SCALE GENOMIC DNA]</scope>
    <source>
        <strain evidence="1 2">JCM 12762</strain>
    </source>
</reference>
<protein>
    <recommendedName>
        <fullName evidence="3">TIGR02678 family protein</fullName>
    </recommendedName>
</protein>
<dbReference type="InterPro" id="IPR013494">
    <property type="entry name" value="CHP02678"/>
</dbReference>
<dbReference type="NCBIfam" id="TIGR02678">
    <property type="entry name" value="TIGR02678 family protein"/>
    <property type="match status" value="1"/>
</dbReference>
<organism evidence="1 2">
    <name type="scientific">Rhodoglobus aureus</name>
    <dbReference type="NCBI Taxonomy" id="191497"/>
    <lineage>
        <taxon>Bacteria</taxon>
        <taxon>Bacillati</taxon>
        <taxon>Actinomycetota</taxon>
        <taxon>Actinomycetes</taxon>
        <taxon>Micrococcales</taxon>
        <taxon>Microbacteriaceae</taxon>
        <taxon>Rhodoglobus</taxon>
    </lineage>
</organism>
<proteinExistence type="predicted"/>
<keyword evidence="2" id="KW-1185">Reference proteome</keyword>